<dbReference type="PATRIC" id="fig|1679170.3.peg.508"/>
<gene>
    <name evidence="2" type="ORF">AC625_02560</name>
</gene>
<keyword evidence="3" id="KW-1185">Reference proteome</keyword>
<dbReference type="RefSeq" id="WP_049679857.1">
    <property type="nucleotide sequence ID" value="NZ_LFZW01000001.1"/>
</dbReference>
<protein>
    <submittedName>
        <fullName evidence="2">Protein-disulfide isomerase</fullName>
    </submittedName>
</protein>
<proteinExistence type="predicted"/>
<dbReference type="AlphaFoldDB" id="A0A0K9GQK4"/>
<evidence type="ECO:0000313" key="3">
    <source>
        <dbReference type="Proteomes" id="UP000037146"/>
    </source>
</evidence>
<dbReference type="InterPro" id="IPR012336">
    <property type="entry name" value="Thioredoxin-like_fold"/>
</dbReference>
<name>A0A0K9GQK4_9BACI</name>
<evidence type="ECO:0000313" key="2">
    <source>
        <dbReference type="EMBL" id="KMY48532.1"/>
    </source>
</evidence>
<feature type="domain" description="Thioredoxin-like fold" evidence="1">
    <location>
        <begin position="8"/>
        <end position="167"/>
    </location>
</feature>
<comment type="caution">
    <text evidence="2">The sequence shown here is derived from an EMBL/GenBank/DDBJ whole genome shotgun (WGS) entry which is preliminary data.</text>
</comment>
<dbReference type="Gene3D" id="1.10.1200.90">
    <property type="entry name" value="DsbA-like domain"/>
    <property type="match status" value="1"/>
</dbReference>
<dbReference type="Gene3D" id="3.40.30.10">
    <property type="entry name" value="Glutaredoxin"/>
    <property type="match status" value="1"/>
</dbReference>
<sequence>MANQIENTQLSFGQKDATVKIEVFLNLTCPYCATFYGVAEEVLKDYLDNGQVEFIVKHYDKPREMLLNGTLINLFLDYQNPSRTKEILKELFATQGQWDQLNNQDIKKLLAKQYQLKEEPQNTEISLNVTAEAIRRNVKMVPTVFINDKEYQYPTELSAEELKTTIEAELEKSVFTS</sequence>
<dbReference type="Pfam" id="PF13462">
    <property type="entry name" value="Thioredoxin_4"/>
    <property type="match status" value="1"/>
</dbReference>
<dbReference type="STRING" id="1679170.AC625_02560"/>
<dbReference type="OrthoDB" id="117402at2"/>
<keyword evidence="2" id="KW-0413">Isomerase</keyword>
<dbReference type="CDD" id="cd02972">
    <property type="entry name" value="DsbA_family"/>
    <property type="match status" value="1"/>
</dbReference>
<dbReference type="GO" id="GO:0016853">
    <property type="term" value="F:isomerase activity"/>
    <property type="evidence" value="ECO:0007669"/>
    <property type="project" value="UniProtKB-KW"/>
</dbReference>
<dbReference type="SUPFAM" id="SSF52833">
    <property type="entry name" value="Thioredoxin-like"/>
    <property type="match status" value="1"/>
</dbReference>
<dbReference type="EMBL" id="LFZW01000001">
    <property type="protein sequence ID" value="KMY48532.1"/>
    <property type="molecule type" value="Genomic_DNA"/>
</dbReference>
<organism evidence="2 3">
    <name type="scientific">Peribacillus loiseleuriae</name>
    <dbReference type="NCBI Taxonomy" id="1679170"/>
    <lineage>
        <taxon>Bacteria</taxon>
        <taxon>Bacillati</taxon>
        <taxon>Bacillota</taxon>
        <taxon>Bacilli</taxon>
        <taxon>Bacillales</taxon>
        <taxon>Bacillaceae</taxon>
        <taxon>Peribacillus</taxon>
    </lineage>
</organism>
<dbReference type="InterPro" id="IPR036249">
    <property type="entry name" value="Thioredoxin-like_sf"/>
</dbReference>
<dbReference type="Proteomes" id="UP000037146">
    <property type="component" value="Unassembled WGS sequence"/>
</dbReference>
<evidence type="ECO:0000259" key="1">
    <source>
        <dbReference type="Pfam" id="PF13462"/>
    </source>
</evidence>
<accession>A0A0K9GQK4</accession>
<reference evidence="3" key="1">
    <citation type="submission" date="2015-07" db="EMBL/GenBank/DDBJ databases">
        <title>Genome sequencing project for genomic taxonomy and phylogenomics of Bacillus-like bacteria.</title>
        <authorList>
            <person name="Liu B."/>
            <person name="Wang J."/>
            <person name="Zhu Y."/>
            <person name="Liu G."/>
            <person name="Chen Q."/>
            <person name="Chen Z."/>
            <person name="Lan J."/>
            <person name="Che J."/>
            <person name="Ge C."/>
            <person name="Shi H."/>
            <person name="Pan Z."/>
            <person name="Liu X."/>
        </authorList>
    </citation>
    <scope>NUCLEOTIDE SEQUENCE [LARGE SCALE GENOMIC DNA]</scope>
    <source>
        <strain evidence="3">FJAT-27997</strain>
    </source>
</reference>